<accession>A0A8C4QZX5</accession>
<keyword evidence="8" id="KW-0449">Lipoprotein</keyword>
<feature type="domain" description="Palmitoyltransferase DHHC" evidence="12">
    <location>
        <begin position="112"/>
        <end position="234"/>
    </location>
</feature>
<keyword evidence="9 11" id="KW-0012">Acyltransferase</keyword>
<dbReference type="GO" id="GO:0005783">
    <property type="term" value="C:endoplasmic reticulum"/>
    <property type="evidence" value="ECO:0007669"/>
    <property type="project" value="TreeGrafter"/>
</dbReference>
<comment type="similarity">
    <text evidence="2 11">Belongs to the DHHC palmitoyltransferase family.</text>
</comment>
<dbReference type="InterPro" id="IPR001594">
    <property type="entry name" value="Palmitoyltrfase_DHHC"/>
</dbReference>
<evidence type="ECO:0000313" key="14">
    <source>
        <dbReference type="Proteomes" id="UP000694388"/>
    </source>
</evidence>
<reference evidence="13" key="1">
    <citation type="submission" date="2025-08" db="UniProtKB">
        <authorList>
            <consortium name="Ensembl"/>
        </authorList>
    </citation>
    <scope>IDENTIFICATION</scope>
</reference>
<comment type="catalytic activity">
    <reaction evidence="10">
        <text>L-cysteinyl-[protein] + hexadecanoyl-CoA = S-hexadecanoyl-L-cysteinyl-[protein] + CoA</text>
        <dbReference type="Rhea" id="RHEA:36683"/>
        <dbReference type="Rhea" id="RHEA-COMP:10131"/>
        <dbReference type="Rhea" id="RHEA-COMP:11032"/>
        <dbReference type="ChEBI" id="CHEBI:29950"/>
        <dbReference type="ChEBI" id="CHEBI:57287"/>
        <dbReference type="ChEBI" id="CHEBI:57379"/>
        <dbReference type="ChEBI" id="CHEBI:74151"/>
        <dbReference type="EC" id="2.3.1.225"/>
    </reaction>
    <physiologicalReaction direction="left-to-right" evidence="10">
        <dbReference type="Rhea" id="RHEA:36684"/>
    </physiologicalReaction>
</comment>
<dbReference type="EC" id="2.3.1.225" evidence="11"/>
<dbReference type="Pfam" id="PF01529">
    <property type="entry name" value="DHHC"/>
    <property type="match status" value="1"/>
</dbReference>
<dbReference type="Ensembl" id="ENSEBUT00000023290.1">
    <property type="protein sequence ID" value="ENSEBUP00000022714.1"/>
    <property type="gene ID" value="ENSEBUG00000013998.1"/>
</dbReference>
<feature type="transmembrane region" description="Helical" evidence="11">
    <location>
        <begin position="157"/>
        <end position="178"/>
    </location>
</feature>
<keyword evidence="6 11" id="KW-0472">Membrane</keyword>
<dbReference type="GO" id="GO:0005794">
    <property type="term" value="C:Golgi apparatus"/>
    <property type="evidence" value="ECO:0007669"/>
    <property type="project" value="TreeGrafter"/>
</dbReference>
<evidence type="ECO:0000256" key="6">
    <source>
        <dbReference type="ARBA" id="ARBA00023136"/>
    </source>
</evidence>
<dbReference type="GO" id="GO:0006612">
    <property type="term" value="P:protein targeting to membrane"/>
    <property type="evidence" value="ECO:0007669"/>
    <property type="project" value="TreeGrafter"/>
</dbReference>
<dbReference type="PANTHER" id="PTHR22883">
    <property type="entry name" value="ZINC FINGER DHHC DOMAIN CONTAINING PROTEIN"/>
    <property type="match status" value="1"/>
</dbReference>
<comment type="domain">
    <text evidence="11">The DHHC domain is required for palmitoyltransferase activity.</text>
</comment>
<dbReference type="InterPro" id="IPR039859">
    <property type="entry name" value="PFA4/ZDH16/20/ERF2-like"/>
</dbReference>
<keyword evidence="3 11" id="KW-0808">Transferase</keyword>
<keyword evidence="5 11" id="KW-1133">Transmembrane helix</keyword>
<evidence type="ECO:0000256" key="1">
    <source>
        <dbReference type="ARBA" id="ARBA00004127"/>
    </source>
</evidence>
<feature type="transmembrane region" description="Helical" evidence="11">
    <location>
        <begin position="198"/>
        <end position="217"/>
    </location>
</feature>
<dbReference type="PROSITE" id="PS50216">
    <property type="entry name" value="DHHC"/>
    <property type="match status" value="1"/>
</dbReference>
<evidence type="ECO:0000259" key="12">
    <source>
        <dbReference type="Pfam" id="PF01529"/>
    </source>
</evidence>
<proteinExistence type="inferred from homology"/>
<name>A0A8C4QZX5_EPTBU</name>
<evidence type="ECO:0000256" key="4">
    <source>
        <dbReference type="ARBA" id="ARBA00022692"/>
    </source>
</evidence>
<keyword evidence="7" id="KW-0564">Palmitate</keyword>
<dbReference type="GeneTree" id="ENSGT00940000156902"/>
<protein>
    <recommendedName>
        <fullName evidence="11">Palmitoyltransferase</fullName>
        <ecNumber evidence="11">2.3.1.225</ecNumber>
    </recommendedName>
</protein>
<dbReference type="AlphaFoldDB" id="A0A8C4QZX5"/>
<feature type="transmembrane region" description="Helical" evidence="11">
    <location>
        <begin position="49"/>
        <end position="69"/>
    </location>
</feature>
<evidence type="ECO:0000313" key="13">
    <source>
        <dbReference type="Ensembl" id="ENSEBUP00000022714.1"/>
    </source>
</evidence>
<evidence type="ECO:0000256" key="9">
    <source>
        <dbReference type="ARBA" id="ARBA00023315"/>
    </source>
</evidence>
<comment type="subcellular location">
    <subcellularLocation>
        <location evidence="1">Endomembrane system</location>
        <topology evidence="1">Multi-pass membrane protein</topology>
    </subcellularLocation>
</comment>
<evidence type="ECO:0000256" key="8">
    <source>
        <dbReference type="ARBA" id="ARBA00023288"/>
    </source>
</evidence>
<evidence type="ECO:0000256" key="5">
    <source>
        <dbReference type="ARBA" id="ARBA00022989"/>
    </source>
</evidence>
<dbReference type="GO" id="GO:0019706">
    <property type="term" value="F:protein-cysteine S-palmitoyltransferase activity"/>
    <property type="evidence" value="ECO:0007669"/>
    <property type="project" value="UniProtKB-EC"/>
</dbReference>
<dbReference type="PANTHER" id="PTHR22883:SF301">
    <property type="entry name" value="PALMITOYLTRANSFERASE ZDHHC12"/>
    <property type="match status" value="1"/>
</dbReference>
<keyword evidence="4 11" id="KW-0812">Transmembrane</keyword>
<organism evidence="13 14">
    <name type="scientific">Eptatretus burgeri</name>
    <name type="common">Inshore hagfish</name>
    <dbReference type="NCBI Taxonomy" id="7764"/>
    <lineage>
        <taxon>Eukaryota</taxon>
        <taxon>Metazoa</taxon>
        <taxon>Chordata</taxon>
        <taxon>Craniata</taxon>
        <taxon>Vertebrata</taxon>
        <taxon>Cyclostomata</taxon>
        <taxon>Myxini</taxon>
        <taxon>Myxiniformes</taxon>
        <taxon>Myxinidae</taxon>
        <taxon>Eptatretinae</taxon>
        <taxon>Eptatretus</taxon>
    </lineage>
</organism>
<evidence type="ECO:0000256" key="3">
    <source>
        <dbReference type="ARBA" id="ARBA00022679"/>
    </source>
</evidence>
<dbReference type="Proteomes" id="UP000694388">
    <property type="component" value="Unplaced"/>
</dbReference>
<sequence length="283" mass="32019">MALFSEYRFKCLSRKHVMHVFHTVLTFAVTLALFIYDTDLQHAMESGRLGAPIVFVFLVIFSLALFFAVSLKDPGFVQVDEEYSSKEEEELICDGDSSATTTSSKTVTHSLRRRRCGHCEILQPLRARHCMECGHCVRRFDHHCPWLDTCVGEGNHALFVFFLTFQLVTATWALALAWSGFVPSSPSHSWLACNGGLLIVMIVGAVAALPSGLLLAFHLHLAATGATTWETMSWNRVTYLRSHGSEHNPFDRGLLQNLHLFFCHHAWITWEKPYRAFLETETV</sequence>
<evidence type="ECO:0000256" key="11">
    <source>
        <dbReference type="RuleBase" id="RU079119"/>
    </source>
</evidence>
<feature type="transmembrane region" description="Helical" evidence="11">
    <location>
        <begin position="20"/>
        <end position="37"/>
    </location>
</feature>
<keyword evidence="14" id="KW-1185">Reference proteome</keyword>
<evidence type="ECO:0000256" key="10">
    <source>
        <dbReference type="ARBA" id="ARBA00047790"/>
    </source>
</evidence>
<dbReference type="OMA" id="FISPHRI"/>
<reference evidence="13" key="2">
    <citation type="submission" date="2025-09" db="UniProtKB">
        <authorList>
            <consortium name="Ensembl"/>
        </authorList>
    </citation>
    <scope>IDENTIFICATION</scope>
</reference>
<evidence type="ECO:0000256" key="7">
    <source>
        <dbReference type="ARBA" id="ARBA00023139"/>
    </source>
</evidence>
<evidence type="ECO:0000256" key="2">
    <source>
        <dbReference type="ARBA" id="ARBA00008574"/>
    </source>
</evidence>